<organism evidence="2 3">
    <name type="scientific">Sphaerosporella brunnea</name>
    <dbReference type="NCBI Taxonomy" id="1250544"/>
    <lineage>
        <taxon>Eukaryota</taxon>
        <taxon>Fungi</taxon>
        <taxon>Dikarya</taxon>
        <taxon>Ascomycota</taxon>
        <taxon>Pezizomycotina</taxon>
        <taxon>Pezizomycetes</taxon>
        <taxon>Pezizales</taxon>
        <taxon>Pyronemataceae</taxon>
        <taxon>Sphaerosporella</taxon>
    </lineage>
</organism>
<proteinExistence type="predicted"/>
<evidence type="ECO:0000313" key="3">
    <source>
        <dbReference type="Proteomes" id="UP000326924"/>
    </source>
</evidence>
<accession>A0A5J5EPA3</accession>
<keyword evidence="3" id="KW-1185">Reference proteome</keyword>
<gene>
    <name evidence="2" type="ORF">FN846DRAFT_172818</name>
</gene>
<feature type="region of interest" description="Disordered" evidence="1">
    <location>
        <begin position="97"/>
        <end position="201"/>
    </location>
</feature>
<dbReference type="AlphaFoldDB" id="A0A5J5EPA3"/>
<dbReference type="EMBL" id="VXIS01000165">
    <property type="protein sequence ID" value="KAA8899505.1"/>
    <property type="molecule type" value="Genomic_DNA"/>
</dbReference>
<feature type="compositionally biased region" description="Low complexity" evidence="1">
    <location>
        <begin position="185"/>
        <end position="201"/>
    </location>
</feature>
<comment type="caution">
    <text evidence="2">The sequence shown here is derived from an EMBL/GenBank/DDBJ whole genome shotgun (WGS) entry which is preliminary data.</text>
</comment>
<feature type="compositionally biased region" description="Basic and acidic residues" evidence="1">
    <location>
        <begin position="99"/>
        <end position="108"/>
    </location>
</feature>
<reference evidence="2 3" key="1">
    <citation type="submission" date="2019-09" db="EMBL/GenBank/DDBJ databases">
        <title>Draft genome of the ectomycorrhizal ascomycete Sphaerosporella brunnea.</title>
        <authorList>
            <consortium name="DOE Joint Genome Institute"/>
            <person name="Benucci G.M."/>
            <person name="Marozzi G."/>
            <person name="Antonielli L."/>
            <person name="Sanchez S."/>
            <person name="Marco P."/>
            <person name="Wang X."/>
            <person name="Falini L.B."/>
            <person name="Barry K."/>
            <person name="Haridas S."/>
            <person name="Lipzen A."/>
            <person name="Labutti K."/>
            <person name="Grigoriev I.V."/>
            <person name="Murat C."/>
            <person name="Martin F."/>
            <person name="Albertini E."/>
            <person name="Donnini D."/>
            <person name="Bonito G."/>
        </authorList>
    </citation>
    <scope>NUCLEOTIDE SEQUENCE [LARGE SCALE GENOMIC DNA]</scope>
    <source>
        <strain evidence="2 3">Sb_GMNB300</strain>
    </source>
</reference>
<evidence type="ECO:0000313" key="2">
    <source>
        <dbReference type="EMBL" id="KAA8899505.1"/>
    </source>
</evidence>
<feature type="compositionally biased region" description="Polar residues" evidence="1">
    <location>
        <begin position="118"/>
        <end position="134"/>
    </location>
</feature>
<sequence length="222" mass="24498">MCPTLIAAPLARLRKLFFYACNGVPSKKRGRASRITDRITAITGSITISARSNRYIFRCVSEHQSNQTNRKRASPPHRTQSKVRTNAAISTPAMRRRVSHLDIRDTTARQRQCPPPTSAATLPQTSRTVKTVLTPSSPSSSLCTHPLHYPPSSKRSLQATVPSPRPLRSLPPHLQKSKHANNHRSPNFSSSPSQPQNLSFPRFSVAHGGGLGFLTTSMNFFP</sequence>
<protein>
    <submittedName>
        <fullName evidence="2">Uncharacterized protein</fullName>
    </submittedName>
</protein>
<feature type="region of interest" description="Disordered" evidence="1">
    <location>
        <begin position="62"/>
        <end position="85"/>
    </location>
</feature>
<feature type="compositionally biased region" description="Basic residues" evidence="1">
    <location>
        <begin position="69"/>
        <end position="81"/>
    </location>
</feature>
<name>A0A5J5EPA3_9PEZI</name>
<dbReference type="InParanoid" id="A0A5J5EPA3"/>
<evidence type="ECO:0000256" key="1">
    <source>
        <dbReference type="SAM" id="MobiDB-lite"/>
    </source>
</evidence>
<dbReference type="Proteomes" id="UP000326924">
    <property type="component" value="Unassembled WGS sequence"/>
</dbReference>